<dbReference type="Pfam" id="PF13676">
    <property type="entry name" value="TIR_2"/>
    <property type="match status" value="1"/>
</dbReference>
<evidence type="ECO:0000256" key="1">
    <source>
        <dbReference type="SAM" id="Phobius"/>
    </source>
</evidence>
<feature type="transmembrane region" description="Helical" evidence="1">
    <location>
        <begin position="247"/>
        <end position="269"/>
    </location>
</feature>
<organism evidence="3 4">
    <name type="scientific">Plantactinospora alkalitolerans</name>
    <dbReference type="NCBI Taxonomy" id="2789879"/>
    <lineage>
        <taxon>Bacteria</taxon>
        <taxon>Bacillati</taxon>
        <taxon>Actinomycetota</taxon>
        <taxon>Actinomycetes</taxon>
        <taxon>Micromonosporales</taxon>
        <taxon>Micromonosporaceae</taxon>
        <taxon>Plantactinospora</taxon>
    </lineage>
</organism>
<dbReference type="InterPro" id="IPR000157">
    <property type="entry name" value="TIR_dom"/>
</dbReference>
<dbReference type="PROSITE" id="PS50104">
    <property type="entry name" value="TIR"/>
    <property type="match status" value="1"/>
</dbReference>
<accession>A0ABS0GN36</accession>
<evidence type="ECO:0000313" key="4">
    <source>
        <dbReference type="Proteomes" id="UP000638560"/>
    </source>
</evidence>
<protein>
    <submittedName>
        <fullName evidence="3">Toll/interleukin-1 receptor domain-containing protein</fullName>
    </submittedName>
</protein>
<feature type="transmembrane region" description="Helical" evidence="1">
    <location>
        <begin position="63"/>
        <end position="81"/>
    </location>
</feature>
<feature type="transmembrane region" description="Helical" evidence="1">
    <location>
        <begin position="129"/>
        <end position="152"/>
    </location>
</feature>
<comment type="caution">
    <text evidence="3">The sequence shown here is derived from an EMBL/GenBank/DDBJ whole genome shotgun (WGS) entry which is preliminary data.</text>
</comment>
<keyword evidence="1" id="KW-1133">Transmembrane helix</keyword>
<dbReference type="Proteomes" id="UP000638560">
    <property type="component" value="Unassembled WGS sequence"/>
</dbReference>
<dbReference type="InterPro" id="IPR035897">
    <property type="entry name" value="Toll_tir_struct_dom_sf"/>
</dbReference>
<dbReference type="Gene3D" id="3.40.50.10140">
    <property type="entry name" value="Toll/interleukin-1 receptor homology (TIR) domain"/>
    <property type="match status" value="1"/>
</dbReference>
<sequence length="520" mass="55875">MSILNPRLIALAVLGLGLAGFDLWLGLAHGTVSGPVVWSGCAVGLAYVATGVTAWALRPRSRIGLWMTVMGIVALMAFASTGVRPPTDLPGRAILTLVGTPALWLQFAVGTHLFLTYPSGRAENRTERVLTGTTFATATVASVLTLLTKTAVPACAGWCGPSPLAMIHEPDLYLWLRSVFLVVLVVLAGLGWLVLLRGYLGAGPRRRRSQRFRLGLATATLLILATGILGLLAYYTGTESAEGLVDHMGLVIGWASVAGLPFGFLFGLLRDRWAFADLGSLVGRAQNANPEVVERGLARAVRDPELRVAYASADGWRDVLGRPYHPPADDSRSRTEIGEPPVALLVHDPDLRAEPALLAAATAVLRLTATSVPAAGPVPDRHVFISYVREDSAAVDRLATALRGHGIEVWLDRTHLVPGDRWADRIRQAIGAGANFVACFSAASSRRDRTYMNEELILAIEELRLRPRDRRWFLPVVLDGSPVPDHPIGAGETLRSLHHVDLSEGWEAGVLRVAHAISTP</sequence>
<feature type="transmembrane region" description="Helical" evidence="1">
    <location>
        <begin position="93"/>
        <end position="117"/>
    </location>
</feature>
<feature type="transmembrane region" description="Helical" evidence="1">
    <location>
        <begin position="212"/>
        <end position="235"/>
    </location>
</feature>
<dbReference type="SUPFAM" id="SSF52200">
    <property type="entry name" value="Toll/Interleukin receptor TIR domain"/>
    <property type="match status" value="1"/>
</dbReference>
<keyword evidence="1" id="KW-0812">Transmembrane</keyword>
<keyword evidence="4" id="KW-1185">Reference proteome</keyword>
<name>A0ABS0GN36_9ACTN</name>
<reference evidence="3 4" key="1">
    <citation type="submission" date="2020-11" db="EMBL/GenBank/DDBJ databases">
        <title>A novel isolate from a Black sea contaminated sediment with potential to produce alkanes: Plantactinospora alkalitolerans sp. nov.</title>
        <authorList>
            <person name="Carro L."/>
            <person name="Veyisoglu A."/>
            <person name="Guven K."/>
            <person name="Schumann P."/>
            <person name="Klenk H.-P."/>
            <person name="Sahin N."/>
        </authorList>
    </citation>
    <scope>NUCLEOTIDE SEQUENCE [LARGE SCALE GENOMIC DNA]</scope>
    <source>
        <strain evidence="3 4">S1510</strain>
    </source>
</reference>
<evidence type="ECO:0000313" key="3">
    <source>
        <dbReference type="EMBL" id="MBF9127607.1"/>
    </source>
</evidence>
<proteinExistence type="predicted"/>
<feature type="transmembrane region" description="Helical" evidence="1">
    <location>
        <begin position="172"/>
        <end position="200"/>
    </location>
</feature>
<keyword evidence="1" id="KW-0472">Membrane</keyword>
<evidence type="ECO:0000259" key="2">
    <source>
        <dbReference type="PROSITE" id="PS50104"/>
    </source>
</evidence>
<feature type="domain" description="TIR" evidence="2">
    <location>
        <begin position="379"/>
        <end position="517"/>
    </location>
</feature>
<feature type="transmembrane region" description="Helical" evidence="1">
    <location>
        <begin position="36"/>
        <end position="56"/>
    </location>
</feature>
<gene>
    <name evidence="3" type="ORF">I0C86_01135</name>
</gene>
<dbReference type="RefSeq" id="WP_196199269.1">
    <property type="nucleotide sequence ID" value="NZ_JADPUN010000032.1"/>
</dbReference>
<dbReference type="EMBL" id="JADPUN010000032">
    <property type="protein sequence ID" value="MBF9127607.1"/>
    <property type="molecule type" value="Genomic_DNA"/>
</dbReference>
<keyword evidence="3" id="KW-0675">Receptor</keyword>